<dbReference type="SUPFAM" id="SSF54427">
    <property type="entry name" value="NTF2-like"/>
    <property type="match status" value="1"/>
</dbReference>
<dbReference type="Gene3D" id="1.10.8.10">
    <property type="entry name" value="DNA helicase RuvA subunit, C-terminal domain"/>
    <property type="match status" value="1"/>
</dbReference>
<feature type="domain" description="TAP-C" evidence="10">
    <location>
        <begin position="569"/>
        <end position="624"/>
    </location>
</feature>
<dbReference type="PANTHER" id="PTHR10662:SF22">
    <property type="entry name" value="NUCLEAR RNA EXPORT FACTOR 1"/>
    <property type="match status" value="1"/>
</dbReference>
<dbReference type="PROSITE" id="PS51450">
    <property type="entry name" value="LRR"/>
    <property type="match status" value="1"/>
</dbReference>
<reference evidence="11" key="1">
    <citation type="submission" date="2021-02" db="EMBL/GenBank/DDBJ databases">
        <authorList>
            <person name="Nowell W R."/>
        </authorList>
    </citation>
    <scope>NUCLEOTIDE SEQUENCE</scope>
</reference>
<dbReference type="InterPro" id="IPR005637">
    <property type="entry name" value="TAP_C_dom"/>
</dbReference>
<dbReference type="InterPro" id="IPR057125">
    <property type="entry name" value="NXF1/2/3/5-like_LRR"/>
</dbReference>
<dbReference type="Pfam" id="PF03943">
    <property type="entry name" value="TAP_C"/>
    <property type="match status" value="1"/>
</dbReference>
<comment type="similarity">
    <text evidence="2">Belongs to the NXF family.</text>
</comment>
<protein>
    <recommendedName>
        <fullName evidence="16">Nuclear RNA export factor 1</fullName>
    </recommendedName>
</protein>
<feature type="region of interest" description="Disordered" evidence="8">
    <location>
        <begin position="535"/>
        <end position="564"/>
    </location>
</feature>
<comment type="subcellular location">
    <subcellularLocation>
        <location evidence="1">Nucleus</location>
        <location evidence="1">Nucleoplasm</location>
    </subcellularLocation>
</comment>
<dbReference type="Gene3D" id="3.80.10.10">
    <property type="entry name" value="Ribonuclease Inhibitor"/>
    <property type="match status" value="1"/>
</dbReference>
<dbReference type="InterPro" id="IPR009060">
    <property type="entry name" value="UBA-like_sf"/>
</dbReference>
<name>A0A813TKS7_9BILA</name>
<dbReference type="InterPro" id="IPR001611">
    <property type="entry name" value="Leu-rich_rpt"/>
</dbReference>
<feature type="compositionally biased region" description="Basic residues" evidence="8">
    <location>
        <begin position="25"/>
        <end position="35"/>
    </location>
</feature>
<dbReference type="GO" id="GO:0005737">
    <property type="term" value="C:cytoplasm"/>
    <property type="evidence" value="ECO:0007669"/>
    <property type="project" value="InterPro"/>
</dbReference>
<feature type="region of interest" description="Disordered" evidence="8">
    <location>
        <begin position="1"/>
        <end position="54"/>
    </location>
</feature>
<evidence type="ECO:0008006" key="16">
    <source>
        <dbReference type="Google" id="ProtNLM"/>
    </source>
</evidence>
<dbReference type="Pfam" id="PF09162">
    <property type="entry name" value="Tap-RNA_bind"/>
    <property type="match status" value="1"/>
</dbReference>
<evidence type="ECO:0000313" key="13">
    <source>
        <dbReference type="EMBL" id="CAF3918940.1"/>
    </source>
</evidence>
<dbReference type="OrthoDB" id="25872at2759"/>
<dbReference type="InterPro" id="IPR032675">
    <property type="entry name" value="LRR_dom_sf"/>
</dbReference>
<comment type="caution">
    <text evidence="11">The sequence shown here is derived from an EMBL/GenBank/DDBJ whole genome shotgun (WGS) entry which is preliminary data.</text>
</comment>
<evidence type="ECO:0000256" key="8">
    <source>
        <dbReference type="SAM" id="MobiDB-lite"/>
    </source>
</evidence>
<dbReference type="AlphaFoldDB" id="A0A813TKS7"/>
<dbReference type="InterPro" id="IPR002075">
    <property type="entry name" value="NTF2_dom"/>
</dbReference>
<dbReference type="PANTHER" id="PTHR10662">
    <property type="entry name" value="NUCLEAR RNA EXPORT FACTOR"/>
    <property type="match status" value="1"/>
</dbReference>
<dbReference type="EMBL" id="CAJNOU010000145">
    <property type="protein sequence ID" value="CAF0886509.1"/>
    <property type="molecule type" value="Genomic_DNA"/>
</dbReference>
<evidence type="ECO:0000259" key="9">
    <source>
        <dbReference type="PROSITE" id="PS50177"/>
    </source>
</evidence>
<evidence type="ECO:0000256" key="2">
    <source>
        <dbReference type="ARBA" id="ARBA00009285"/>
    </source>
</evidence>
<dbReference type="GO" id="GO:0003723">
    <property type="term" value="F:RNA binding"/>
    <property type="evidence" value="ECO:0007669"/>
    <property type="project" value="InterPro"/>
</dbReference>
<evidence type="ECO:0000256" key="3">
    <source>
        <dbReference type="ARBA" id="ARBA00022448"/>
    </source>
</evidence>
<dbReference type="InterPro" id="IPR032710">
    <property type="entry name" value="NTF2-like_dom_sf"/>
</dbReference>
<dbReference type="InterPro" id="IPR012677">
    <property type="entry name" value="Nucleotide-bd_a/b_plait_sf"/>
</dbReference>
<keyword evidence="4" id="KW-0433">Leucine-rich repeat</keyword>
<evidence type="ECO:0000259" key="10">
    <source>
        <dbReference type="PROSITE" id="PS51281"/>
    </source>
</evidence>
<dbReference type="InterPro" id="IPR035979">
    <property type="entry name" value="RBD_domain_sf"/>
</dbReference>
<dbReference type="SUPFAM" id="SSF52058">
    <property type="entry name" value="L domain-like"/>
    <property type="match status" value="1"/>
</dbReference>
<evidence type="ECO:0000256" key="4">
    <source>
        <dbReference type="ARBA" id="ARBA00022614"/>
    </source>
</evidence>
<feature type="domain" description="NTF2" evidence="9">
    <location>
        <begin position="373"/>
        <end position="526"/>
    </location>
</feature>
<dbReference type="InterPro" id="IPR018222">
    <property type="entry name" value="Nuclear_transport_factor_2_euk"/>
</dbReference>
<evidence type="ECO:0000256" key="1">
    <source>
        <dbReference type="ARBA" id="ARBA00004642"/>
    </source>
</evidence>
<evidence type="ECO:0000256" key="5">
    <source>
        <dbReference type="ARBA" id="ARBA00022737"/>
    </source>
</evidence>
<evidence type="ECO:0000256" key="6">
    <source>
        <dbReference type="ARBA" id="ARBA00022816"/>
    </source>
</evidence>
<keyword evidence="5" id="KW-0677">Repeat</keyword>
<dbReference type="Pfam" id="PF22602">
    <property type="entry name" value="NXF_NTF2"/>
    <property type="match status" value="1"/>
</dbReference>
<gene>
    <name evidence="14" type="ORF">FNK824_LOCUS27091</name>
    <name evidence="13" type="ORF">OTI717_LOCUS24716</name>
    <name evidence="11" type="ORF">RFH988_LOCUS4506</name>
    <name evidence="12" type="ORF">SEV965_LOCUS4900</name>
</gene>
<dbReference type="GO" id="GO:0005654">
    <property type="term" value="C:nucleoplasm"/>
    <property type="evidence" value="ECO:0007669"/>
    <property type="project" value="UniProtKB-SubCell"/>
</dbReference>
<dbReference type="EMBL" id="CAJNOO010000118">
    <property type="protein sequence ID" value="CAF0812532.1"/>
    <property type="molecule type" value="Genomic_DNA"/>
</dbReference>
<dbReference type="Gene3D" id="3.30.70.330">
    <property type="match status" value="1"/>
</dbReference>
<feature type="compositionally biased region" description="Low complexity" evidence="8">
    <location>
        <begin position="544"/>
        <end position="560"/>
    </location>
</feature>
<dbReference type="CDD" id="cd14342">
    <property type="entry name" value="UBA_TAP-C"/>
    <property type="match status" value="1"/>
</dbReference>
<keyword evidence="6" id="KW-0509">mRNA transport</keyword>
<sequence length="624" mass="71312">MSYRNYPSREGGRHHTDPTSSRFNTKSKYHQRGRGTNRPVPNRRPTAGDDLDGITVSIGRNLTTGGIDSQGSSIRGRIVSRSHAPQQIHPSRMNDRDHNQPRWWRISIPQAGAIGKERVMSTLKVNCLRQFQPYHYFIDRDTNTGVFFVNSQQDADMLKRANRKIEVQNLGTLNIMVSQTSSPVPLLDEDLRRHFRDYICNRRFNAQTFQLNLSNLVDDEELSALGIYPQLNKQAFVRDVVDIINKNLHMTRQLDLGSNNISNLYEFRNLQLNNLEQLSLASNQLRAFEELVHLKQLTHLTHLFLKDNPLTSSNNKRSVSRNDLISTIQQKLPQLKRVDDIDLPTKIGFGVDNEIIHLPKTAPHCVPQEMQTFLAKFIDEYYRLFDTRGRSELHACYHDSCMFSLCIAPTESSIVPTKSYKYGPLIYDSRNLKKIFDDNKRAILLRHGKTDVLDFLRIKFPLTKHDGKSFHVDVFSTANNRAIFTVNGLYREIDQGINGPVRSFQRTFTCSQTSSGVLIVADHIMIINATDSQVLNMTRPTPPASSSTEPSSSSSRTMESQNGPGLSIEMQTQMIQKFSQQSGMNIEYSKLCLAENDWNYEKAAQKFQECQKMNLIPPEAFTKP</sequence>
<dbReference type="EMBL" id="CAJOAX010004733">
    <property type="protein sequence ID" value="CAF3918940.1"/>
    <property type="molecule type" value="Genomic_DNA"/>
</dbReference>
<accession>A0A813TKS7</accession>
<proteinExistence type="inferred from homology"/>
<dbReference type="PROSITE" id="PS51281">
    <property type="entry name" value="TAP_C"/>
    <property type="match status" value="1"/>
</dbReference>
<dbReference type="Proteomes" id="UP000663882">
    <property type="component" value="Unassembled WGS sequence"/>
</dbReference>
<dbReference type="InterPro" id="IPR015245">
    <property type="entry name" value="Tap_RNA-bd"/>
</dbReference>
<dbReference type="Proteomes" id="UP000663874">
    <property type="component" value="Unassembled WGS sequence"/>
</dbReference>
<dbReference type="Gene3D" id="3.10.450.50">
    <property type="match status" value="1"/>
</dbReference>
<dbReference type="Proteomes" id="UP000663823">
    <property type="component" value="Unassembled WGS sequence"/>
</dbReference>
<dbReference type="FunFam" id="1.10.8.10:FF:000018">
    <property type="entry name" value="Nuclear RNA export factor 1"/>
    <property type="match status" value="1"/>
</dbReference>
<dbReference type="Pfam" id="PF24048">
    <property type="entry name" value="LRR_NXF1-5"/>
    <property type="match status" value="1"/>
</dbReference>
<keyword evidence="3" id="KW-0813">Transport</keyword>
<organism evidence="11 15">
    <name type="scientific">Rotaria sordida</name>
    <dbReference type="NCBI Taxonomy" id="392033"/>
    <lineage>
        <taxon>Eukaryota</taxon>
        <taxon>Metazoa</taxon>
        <taxon>Spiralia</taxon>
        <taxon>Gnathifera</taxon>
        <taxon>Rotifera</taxon>
        <taxon>Eurotatoria</taxon>
        <taxon>Bdelloidea</taxon>
        <taxon>Philodinida</taxon>
        <taxon>Philodinidae</taxon>
        <taxon>Rotaria</taxon>
    </lineage>
</organism>
<dbReference type="EMBL" id="CAJOBE010006927">
    <property type="protein sequence ID" value="CAF4021357.1"/>
    <property type="molecule type" value="Genomic_DNA"/>
</dbReference>
<dbReference type="InterPro" id="IPR030217">
    <property type="entry name" value="NXF_fam"/>
</dbReference>
<evidence type="ECO:0000313" key="11">
    <source>
        <dbReference type="EMBL" id="CAF0812532.1"/>
    </source>
</evidence>
<dbReference type="SUPFAM" id="SSF54928">
    <property type="entry name" value="RNA-binding domain, RBD"/>
    <property type="match status" value="1"/>
</dbReference>
<dbReference type="SMART" id="SM00804">
    <property type="entry name" value="TAP_C"/>
    <property type="match status" value="1"/>
</dbReference>
<dbReference type="SMART" id="SM00365">
    <property type="entry name" value="LRR_SD22"/>
    <property type="match status" value="2"/>
</dbReference>
<dbReference type="SUPFAM" id="SSF46934">
    <property type="entry name" value="UBA-like"/>
    <property type="match status" value="1"/>
</dbReference>
<evidence type="ECO:0000313" key="14">
    <source>
        <dbReference type="EMBL" id="CAF4021357.1"/>
    </source>
</evidence>
<keyword evidence="7" id="KW-0539">Nucleus</keyword>
<evidence type="ECO:0000313" key="12">
    <source>
        <dbReference type="EMBL" id="CAF0886509.1"/>
    </source>
</evidence>
<evidence type="ECO:0000256" key="7">
    <source>
        <dbReference type="ARBA" id="ARBA00023242"/>
    </source>
</evidence>
<dbReference type="Proteomes" id="UP000663889">
    <property type="component" value="Unassembled WGS sequence"/>
</dbReference>
<evidence type="ECO:0000313" key="15">
    <source>
        <dbReference type="Proteomes" id="UP000663882"/>
    </source>
</evidence>
<dbReference type="GO" id="GO:0016973">
    <property type="term" value="P:poly(A)+ mRNA export from nucleus"/>
    <property type="evidence" value="ECO:0007669"/>
    <property type="project" value="TreeGrafter"/>
</dbReference>
<dbReference type="PROSITE" id="PS50177">
    <property type="entry name" value="NTF2_DOMAIN"/>
    <property type="match status" value="1"/>
</dbReference>